<feature type="compositionally biased region" description="Basic residues" evidence="1">
    <location>
        <begin position="485"/>
        <end position="497"/>
    </location>
</feature>
<proteinExistence type="predicted"/>
<dbReference type="InterPro" id="IPR037383">
    <property type="entry name" value="CCDC87"/>
</dbReference>
<accession>A0ABR2JU97</accession>
<dbReference type="EMBL" id="JAPFFF010000009">
    <property type="protein sequence ID" value="KAK8881822.1"/>
    <property type="molecule type" value="Genomic_DNA"/>
</dbReference>
<gene>
    <name evidence="2" type="ORF">M9Y10_044458</name>
</gene>
<dbReference type="PANTHER" id="PTHR16078:SF1">
    <property type="entry name" value="COILED-COIL DOMAIN-CONTAINING PROTEIN 87"/>
    <property type="match status" value="1"/>
</dbReference>
<comment type="caution">
    <text evidence="2">The sequence shown here is derived from an EMBL/GenBank/DDBJ whole genome shotgun (WGS) entry which is preliminary data.</text>
</comment>
<evidence type="ECO:0000313" key="2">
    <source>
        <dbReference type="EMBL" id="KAK8881822.1"/>
    </source>
</evidence>
<keyword evidence="3" id="KW-1185">Reference proteome</keyword>
<dbReference type="PANTHER" id="PTHR16078">
    <property type="entry name" value="COILED-COIL DOMAIN-CONTAINING PROTEIN 87"/>
    <property type="match status" value="1"/>
</dbReference>
<sequence>MEKYWDGLKDFEKAKPSTNHILNPKTREQLNMMYSSPLTLPIPPHLERPPSPVDAIERGCDFLTREYQKGFMPKFDAENYKKTLLRPALLAKAHHKMIQKNTQKFDLNKLYETEKYQEFWLTSNTVMKVKKEISKLPFISSSDIQVVIGRFLELTASIVRTMKNKNMLDNEDKQNKKQLRATMIHFIKETKVARRKAFRYAFQQELIDLDRLDDAYKEEFKDEIPKYSRQQNRNDQKSKNFNYLDSSIDEKMVEQYSIICEKLPDSYKMKSYQMTEDQQIKNKKEVKKFVNSLPQKILKGITQVELQKAQSEPVIDSNKINDELQKEEEKINENNTDDTIYIDQYENLDFEGFPILYPSSYKVNDFDILNSCNVQIKKPTPKIITIPREPKKIDMIEEPSENSKEEMMNPQKVHFDYWKSFDPLSNVRSGNKEFESINEIHKISSSFKAIYDHSHDFDTSLPFKLEYDEITSNEAKKIEEEKTSRKTNRKEKKKKRNLIPTETSKGPTLIGDIWTTSDLLNHTSYNSNTNDTISYFTDEEEEEEESFETPIRDNYFNNQDRFRQMTVESEKRNNDAMEFLKTFKLNKNTKKSSLIVSKLQEIWENLGFSVQQKISLLVKYTSSTEESQRLNEALNFWELTFEIVSRYNDSYQNLKDFIRFEAPTSHYAKSTCEMLKQQVESCEENVKQIAENLLATFGDELIIKKKTVQQIIPGRHKKMMDMISPYCGN</sequence>
<dbReference type="Proteomes" id="UP001470230">
    <property type="component" value="Unassembled WGS sequence"/>
</dbReference>
<evidence type="ECO:0000313" key="3">
    <source>
        <dbReference type="Proteomes" id="UP001470230"/>
    </source>
</evidence>
<reference evidence="2 3" key="1">
    <citation type="submission" date="2024-04" db="EMBL/GenBank/DDBJ databases">
        <title>Tritrichomonas musculus Genome.</title>
        <authorList>
            <person name="Alves-Ferreira E."/>
            <person name="Grigg M."/>
            <person name="Lorenzi H."/>
            <person name="Galac M."/>
        </authorList>
    </citation>
    <scope>NUCLEOTIDE SEQUENCE [LARGE SCALE GENOMIC DNA]</scope>
    <source>
        <strain evidence="2 3">EAF2021</strain>
    </source>
</reference>
<feature type="region of interest" description="Disordered" evidence="1">
    <location>
        <begin position="478"/>
        <end position="503"/>
    </location>
</feature>
<protein>
    <submittedName>
        <fullName evidence="2">Uncharacterized protein</fullName>
    </submittedName>
</protein>
<name>A0ABR2JU97_9EUKA</name>
<organism evidence="2 3">
    <name type="scientific">Tritrichomonas musculus</name>
    <dbReference type="NCBI Taxonomy" id="1915356"/>
    <lineage>
        <taxon>Eukaryota</taxon>
        <taxon>Metamonada</taxon>
        <taxon>Parabasalia</taxon>
        <taxon>Tritrichomonadida</taxon>
        <taxon>Tritrichomonadidae</taxon>
        <taxon>Tritrichomonas</taxon>
    </lineage>
</organism>
<evidence type="ECO:0000256" key="1">
    <source>
        <dbReference type="SAM" id="MobiDB-lite"/>
    </source>
</evidence>